<keyword evidence="2" id="KW-1185">Reference proteome</keyword>
<gene>
    <name evidence="1" type="ORF">HDA45_004515</name>
</gene>
<evidence type="ECO:0000313" key="1">
    <source>
        <dbReference type="EMBL" id="MBB5854428.1"/>
    </source>
</evidence>
<protein>
    <submittedName>
        <fullName evidence="1">Uncharacterized protein</fullName>
    </submittedName>
</protein>
<sequence>MTKKLSFPEDGLVELFRSWSGKGELYAGLAAVLSEDDFEWTKDDVERRAHVILFEQCRPLIEQLPENLQDWLKVLPVATQAETVRSRSPRGAINWADTRRRGWPPTEFSGRVRHRRVDDELLSSLRWTIERLLEVHLHAKEMRPTIGKKVQGQLATLDDLAVRPELQGVEAEPPDLLMVEGIRRAGPLWRVVGDLADLLSREESSDLARLAAELLTPDDELRWRLFHLCVLGTMLGVLRDLQCRPISRRPLAGRSHGPAFRVEVPGNDAWDLWFEAAEIWSTTGNTEPYEEATRGLAQRGHVRGADLFLVDHAKRRGVVIECKYTARGDYLRSGYDQALAYLVEARTLLIDEGEAFVVAPIEAAPRVGVGRTLAGPLIYCAPEHLKGELTRVFKGWLAS</sequence>
<organism evidence="1 2">
    <name type="scientific">Amycolatopsis umgeniensis</name>
    <dbReference type="NCBI Taxonomy" id="336628"/>
    <lineage>
        <taxon>Bacteria</taxon>
        <taxon>Bacillati</taxon>
        <taxon>Actinomycetota</taxon>
        <taxon>Actinomycetes</taxon>
        <taxon>Pseudonocardiales</taxon>
        <taxon>Pseudonocardiaceae</taxon>
        <taxon>Amycolatopsis</taxon>
    </lineage>
</organism>
<accession>A0A841B798</accession>
<comment type="caution">
    <text evidence="1">The sequence shown here is derived from an EMBL/GenBank/DDBJ whole genome shotgun (WGS) entry which is preliminary data.</text>
</comment>
<dbReference type="EMBL" id="JACHMX010000001">
    <property type="protein sequence ID" value="MBB5854428.1"/>
    <property type="molecule type" value="Genomic_DNA"/>
</dbReference>
<proteinExistence type="predicted"/>
<reference evidence="1 2" key="1">
    <citation type="submission" date="2020-08" db="EMBL/GenBank/DDBJ databases">
        <title>Sequencing the genomes of 1000 actinobacteria strains.</title>
        <authorList>
            <person name="Klenk H.-P."/>
        </authorList>
    </citation>
    <scope>NUCLEOTIDE SEQUENCE [LARGE SCALE GENOMIC DNA]</scope>
    <source>
        <strain evidence="1 2">DSM 45272</strain>
    </source>
</reference>
<dbReference type="Proteomes" id="UP000580861">
    <property type="component" value="Unassembled WGS sequence"/>
</dbReference>
<dbReference type="AlphaFoldDB" id="A0A841B798"/>
<dbReference type="RefSeq" id="WP_184898424.1">
    <property type="nucleotide sequence ID" value="NZ_JACHMX010000001.1"/>
</dbReference>
<name>A0A841B798_9PSEU</name>
<evidence type="ECO:0000313" key="2">
    <source>
        <dbReference type="Proteomes" id="UP000580861"/>
    </source>
</evidence>